<gene>
    <name evidence="2" type="ORF">Hypma_011224</name>
</gene>
<accession>A0A369JPM5</accession>
<sequence>MGTLETLLCCIQVYIRRVRMGLDMMNVGSSVVGVTTQISVQPLLHKAICAEFERHENGEGDNEGAPLSTSPDTRPSRPTRKLPQRASTRSVTQHPLSPGSVTSTSHSTQPSPLQSPARHSIPSTSQPQAPPEPRPRTLARTQEVTRNKSKSKDRRSIKRSHNATAPPTLAFNYRPQVTNPALQVSDLPSSRMDFESEDLPAAGGRWIGKLQKRVYHMPSLEELKDKGFKLFAWDGITPHALTDSEGRIITYFAGIPKGDASWPAVTSGADKFMNKMHLRGHEQSAFTPEQEAGRRGDFVALACGVSHGGGQRLPGNLVHDQPDRREILDLLLENEDIRRIAGFQSSAFAYCAPKVYEVYKTNLDALFTHDKTLRANFSNSIFPATTFNLGPVTITLEHTDHGNVAYGLCALTALGDYDPKLGGHLILFDLGLIIEFPPGSTILLPSSVLRHGNCRIQDGETRRSIAQYCAGGLFRWVRYGFKGDKDISKSQKRKFDGDNDERTKEALGLFSKLTDLAADQRSVFSR</sequence>
<organism evidence="2 3">
    <name type="scientific">Hypsizygus marmoreus</name>
    <name type="common">White beech mushroom</name>
    <name type="synonym">Agaricus marmoreus</name>
    <dbReference type="NCBI Taxonomy" id="39966"/>
    <lineage>
        <taxon>Eukaryota</taxon>
        <taxon>Fungi</taxon>
        <taxon>Dikarya</taxon>
        <taxon>Basidiomycota</taxon>
        <taxon>Agaricomycotina</taxon>
        <taxon>Agaricomycetes</taxon>
        <taxon>Agaricomycetidae</taxon>
        <taxon>Agaricales</taxon>
        <taxon>Tricholomatineae</taxon>
        <taxon>Lyophyllaceae</taxon>
        <taxon>Hypsizygus</taxon>
    </lineage>
</organism>
<dbReference type="InParanoid" id="A0A369JPM5"/>
<proteinExistence type="predicted"/>
<dbReference type="AlphaFoldDB" id="A0A369JPM5"/>
<dbReference type="STRING" id="39966.A0A369JPM5"/>
<feature type="region of interest" description="Disordered" evidence="1">
    <location>
        <begin position="55"/>
        <end position="171"/>
    </location>
</feature>
<dbReference type="EMBL" id="LUEZ02000054">
    <property type="protein sequence ID" value="RDB21623.1"/>
    <property type="molecule type" value="Genomic_DNA"/>
</dbReference>
<reference evidence="2" key="1">
    <citation type="submission" date="2018-04" db="EMBL/GenBank/DDBJ databases">
        <title>Whole genome sequencing of Hypsizygus marmoreus.</title>
        <authorList>
            <person name="Choi I.-G."/>
            <person name="Min B."/>
            <person name="Kim J.-G."/>
            <person name="Kim S."/>
            <person name="Oh Y.-L."/>
            <person name="Kong W.-S."/>
            <person name="Park H."/>
            <person name="Jeong J."/>
            <person name="Song E.-S."/>
        </authorList>
    </citation>
    <scope>NUCLEOTIDE SEQUENCE [LARGE SCALE GENOMIC DNA]</scope>
    <source>
        <strain evidence="2">51987-8</strain>
    </source>
</reference>
<dbReference type="Proteomes" id="UP000076154">
    <property type="component" value="Unassembled WGS sequence"/>
</dbReference>
<feature type="compositionally biased region" description="Basic residues" evidence="1">
    <location>
        <begin position="147"/>
        <end position="161"/>
    </location>
</feature>
<protein>
    <submittedName>
        <fullName evidence="2">Uncharacterized protein</fullName>
    </submittedName>
</protein>
<keyword evidence="3" id="KW-1185">Reference proteome</keyword>
<dbReference type="Gene3D" id="3.60.130.30">
    <property type="match status" value="1"/>
</dbReference>
<feature type="compositionally biased region" description="Polar residues" evidence="1">
    <location>
        <begin position="85"/>
        <end position="114"/>
    </location>
</feature>
<dbReference type="OrthoDB" id="3202607at2759"/>
<evidence type="ECO:0000313" key="3">
    <source>
        <dbReference type="Proteomes" id="UP000076154"/>
    </source>
</evidence>
<evidence type="ECO:0000256" key="1">
    <source>
        <dbReference type="SAM" id="MobiDB-lite"/>
    </source>
</evidence>
<name>A0A369JPM5_HYPMA</name>
<evidence type="ECO:0000313" key="2">
    <source>
        <dbReference type="EMBL" id="RDB21623.1"/>
    </source>
</evidence>
<comment type="caution">
    <text evidence="2">The sequence shown here is derived from an EMBL/GenBank/DDBJ whole genome shotgun (WGS) entry which is preliminary data.</text>
</comment>